<sequence length="272" mass="30913">MSDSQNELRRQEIKSNLEKVRQRMEVALEGRSQARLVAVSKLKPIFDILCAYEAGQRHFGENYVQELIEKSKEVFFVLVSSDEVELIFIRLNAVVFNKRIFFHSSSKKLPLDIKWHFIGALQTNKCKMLAAIPNLWVVETISNVKNAEAMNKACVSRESPLKVFVQVNVSGEESKSGVPPDECIPLVKYIRENCEYLEFSGVMTIGAIGHDTSKLKNIHQQIIEEFSINTDITPLEISMGMSGDFEEALRLGSTNIRVGSTIFGERIRMYFD</sequence>
<dbReference type="InterPro" id="IPR011078">
    <property type="entry name" value="PyrdxlP_homeostasis"/>
</dbReference>
<dbReference type="HAMAP" id="MF_02087">
    <property type="entry name" value="PLP_homeostasis"/>
    <property type="match status" value="1"/>
</dbReference>
<dbReference type="PANTHER" id="PTHR10146:SF14">
    <property type="entry name" value="PYRIDOXAL PHOSPHATE HOMEOSTASIS PROTEIN"/>
    <property type="match status" value="1"/>
</dbReference>
<evidence type="ECO:0000313" key="6">
    <source>
        <dbReference type="EMBL" id="CAG8444211.1"/>
    </source>
</evidence>
<dbReference type="PANTHER" id="PTHR10146">
    <property type="entry name" value="PROLINE SYNTHETASE CO-TRANSCRIBED BACTERIAL HOMOLOG PROTEIN"/>
    <property type="match status" value="1"/>
</dbReference>
<reference evidence="6" key="1">
    <citation type="submission" date="2021-06" db="EMBL/GenBank/DDBJ databases">
        <authorList>
            <person name="Kallberg Y."/>
            <person name="Tangrot J."/>
            <person name="Rosling A."/>
        </authorList>
    </citation>
    <scope>NUCLEOTIDE SEQUENCE</scope>
    <source>
        <strain evidence="6">FL130A</strain>
    </source>
</reference>
<evidence type="ECO:0000259" key="5">
    <source>
        <dbReference type="Pfam" id="PF01168"/>
    </source>
</evidence>
<dbReference type="EMBL" id="CAJVPS010000039">
    <property type="protein sequence ID" value="CAG8444211.1"/>
    <property type="molecule type" value="Genomic_DNA"/>
</dbReference>
<evidence type="ECO:0000256" key="3">
    <source>
        <dbReference type="PIRSR" id="PIRSR004848-1"/>
    </source>
</evidence>
<keyword evidence="7" id="KW-1185">Reference proteome</keyword>
<evidence type="ECO:0000256" key="2">
    <source>
        <dbReference type="HAMAP-Rule" id="MF_03225"/>
    </source>
</evidence>
<dbReference type="InterPro" id="IPR001608">
    <property type="entry name" value="Ala_racemase_N"/>
</dbReference>
<dbReference type="AlphaFoldDB" id="A0A9N8YRY0"/>
<dbReference type="PROSITE" id="PS01211">
    <property type="entry name" value="UPF0001"/>
    <property type="match status" value="1"/>
</dbReference>
<evidence type="ECO:0000313" key="7">
    <source>
        <dbReference type="Proteomes" id="UP000789508"/>
    </source>
</evidence>
<dbReference type="InterPro" id="IPR029066">
    <property type="entry name" value="PLP-binding_barrel"/>
</dbReference>
<comment type="function">
    <text evidence="2">Pyridoxal 5'-phosphate (PLP)-binding protein, which may be involved in intracellular homeostatic regulation of pyridoxal 5'-phosphate (PLP), the active form of vitamin B6.</text>
</comment>
<accession>A0A9N8YRY0</accession>
<feature type="modified residue" description="N6-(pyridoxal phosphate)lysine" evidence="2 3">
    <location>
        <position position="41"/>
    </location>
</feature>
<dbReference type="Proteomes" id="UP000789508">
    <property type="component" value="Unassembled WGS sequence"/>
</dbReference>
<dbReference type="Pfam" id="PF01168">
    <property type="entry name" value="Ala_racemase_N"/>
    <property type="match status" value="1"/>
</dbReference>
<evidence type="ECO:0000256" key="1">
    <source>
        <dbReference type="ARBA" id="ARBA00022898"/>
    </source>
</evidence>
<comment type="cofactor">
    <cofactor evidence="3">
        <name>pyridoxal 5'-phosphate</name>
        <dbReference type="ChEBI" id="CHEBI:597326"/>
    </cofactor>
</comment>
<protein>
    <recommendedName>
        <fullName evidence="2">Pyridoxal phosphate homeostasis protein</fullName>
        <shortName evidence="2">PLP homeostasis protein</shortName>
    </recommendedName>
</protein>
<gene>
    <name evidence="6" type="ORF">ALEPTO_LOCUS556</name>
</gene>
<dbReference type="NCBIfam" id="TIGR00044">
    <property type="entry name" value="YggS family pyridoxal phosphate-dependent enzyme"/>
    <property type="match status" value="1"/>
</dbReference>
<feature type="domain" description="Alanine racemase N-terminal" evidence="5">
    <location>
        <begin position="11"/>
        <end position="265"/>
    </location>
</feature>
<dbReference type="CDD" id="cd06822">
    <property type="entry name" value="PLPDE_III_YBL036c_euk"/>
    <property type="match status" value="1"/>
</dbReference>
<proteinExistence type="inferred from homology"/>
<name>A0A9N8YRY0_9GLOM</name>
<dbReference type="PIRSF" id="PIRSF004848">
    <property type="entry name" value="YBL036c_PLPDEIII"/>
    <property type="match status" value="1"/>
</dbReference>
<dbReference type="GO" id="GO:0030170">
    <property type="term" value="F:pyridoxal phosphate binding"/>
    <property type="evidence" value="ECO:0007669"/>
    <property type="project" value="UniProtKB-UniRule"/>
</dbReference>
<comment type="similarity">
    <text evidence="2 4">Belongs to the pyridoxal phosphate-binding protein YggS/PROSC family.</text>
</comment>
<keyword evidence="1 2" id="KW-0663">Pyridoxal phosphate</keyword>
<comment type="caution">
    <text evidence="6">The sequence shown here is derived from an EMBL/GenBank/DDBJ whole genome shotgun (WGS) entry which is preliminary data.</text>
</comment>
<evidence type="ECO:0000256" key="4">
    <source>
        <dbReference type="RuleBase" id="RU004514"/>
    </source>
</evidence>
<dbReference type="SUPFAM" id="SSF51419">
    <property type="entry name" value="PLP-binding barrel"/>
    <property type="match status" value="1"/>
</dbReference>
<dbReference type="OrthoDB" id="10264196at2759"/>
<dbReference type="Gene3D" id="3.20.20.10">
    <property type="entry name" value="Alanine racemase"/>
    <property type="match status" value="1"/>
</dbReference>
<organism evidence="6 7">
    <name type="scientific">Ambispora leptoticha</name>
    <dbReference type="NCBI Taxonomy" id="144679"/>
    <lineage>
        <taxon>Eukaryota</taxon>
        <taxon>Fungi</taxon>
        <taxon>Fungi incertae sedis</taxon>
        <taxon>Mucoromycota</taxon>
        <taxon>Glomeromycotina</taxon>
        <taxon>Glomeromycetes</taxon>
        <taxon>Archaeosporales</taxon>
        <taxon>Ambisporaceae</taxon>
        <taxon>Ambispora</taxon>
    </lineage>
</organism>